<evidence type="ECO:0000313" key="8">
    <source>
        <dbReference type="EMBL" id="CAB4746523.1"/>
    </source>
</evidence>
<dbReference type="InterPro" id="IPR017871">
    <property type="entry name" value="ABC_transporter-like_CS"/>
</dbReference>
<dbReference type="SUPFAM" id="SSF53474">
    <property type="entry name" value="alpha/beta-Hydrolases"/>
    <property type="match status" value="1"/>
</dbReference>
<dbReference type="InterPro" id="IPR008979">
    <property type="entry name" value="Galactose-bd-like_sf"/>
</dbReference>
<dbReference type="PROSITE" id="PS00211">
    <property type="entry name" value="ABC_TRANSPORTER_1"/>
    <property type="match status" value="1"/>
</dbReference>
<dbReference type="EMBL" id="CAEZYZ010000083">
    <property type="protein sequence ID" value="CAB4746523.1"/>
    <property type="molecule type" value="Genomic_DNA"/>
</dbReference>
<protein>
    <submittedName>
        <fullName evidence="8">Unannotated protein</fullName>
    </submittedName>
</protein>
<dbReference type="CDD" id="cd03268">
    <property type="entry name" value="ABC_BcrA_bacitracin_resist"/>
    <property type="match status" value="1"/>
</dbReference>
<dbReference type="GO" id="GO:0008239">
    <property type="term" value="F:dipeptidyl-peptidase activity"/>
    <property type="evidence" value="ECO:0007669"/>
    <property type="project" value="InterPro"/>
</dbReference>
<gene>
    <name evidence="8" type="ORF">UFOPK2810_00618</name>
</gene>
<evidence type="ECO:0000256" key="2">
    <source>
        <dbReference type="ARBA" id="ARBA00022448"/>
    </source>
</evidence>
<evidence type="ECO:0000256" key="6">
    <source>
        <dbReference type="SAM" id="Phobius"/>
    </source>
</evidence>
<dbReference type="InterPro" id="IPR029058">
    <property type="entry name" value="AB_hydrolase_fold"/>
</dbReference>
<evidence type="ECO:0000256" key="3">
    <source>
        <dbReference type="ARBA" id="ARBA00022741"/>
    </source>
</evidence>
<organism evidence="8">
    <name type="scientific">freshwater metagenome</name>
    <dbReference type="NCBI Taxonomy" id="449393"/>
    <lineage>
        <taxon>unclassified sequences</taxon>
        <taxon>metagenomes</taxon>
        <taxon>ecological metagenomes</taxon>
    </lineage>
</organism>
<dbReference type="Pfam" id="PF00005">
    <property type="entry name" value="ABC_tran"/>
    <property type="match status" value="1"/>
</dbReference>
<dbReference type="SMART" id="SM00939">
    <property type="entry name" value="PepX_C"/>
    <property type="match status" value="1"/>
</dbReference>
<name>A0A6J6TIC2_9ZZZZ</name>
<dbReference type="InterPro" id="IPR003439">
    <property type="entry name" value="ABC_transporter-like_ATP-bd"/>
</dbReference>
<feature type="transmembrane region" description="Helical" evidence="6">
    <location>
        <begin position="548"/>
        <end position="568"/>
    </location>
</feature>
<dbReference type="Gene3D" id="3.40.50.1820">
    <property type="entry name" value="alpha/beta hydrolase"/>
    <property type="match status" value="1"/>
</dbReference>
<dbReference type="InterPro" id="IPR027417">
    <property type="entry name" value="P-loop_NTPase"/>
</dbReference>
<keyword evidence="6" id="KW-0812">Transmembrane</keyword>
<dbReference type="SUPFAM" id="SSF49785">
    <property type="entry name" value="Galactose-binding domain-like"/>
    <property type="match status" value="1"/>
</dbReference>
<dbReference type="Gene3D" id="2.60.120.260">
    <property type="entry name" value="Galactose-binding domain-like"/>
    <property type="match status" value="1"/>
</dbReference>
<evidence type="ECO:0000259" key="7">
    <source>
        <dbReference type="PROSITE" id="PS50893"/>
    </source>
</evidence>
<keyword evidence="5" id="KW-0067">ATP-binding</keyword>
<dbReference type="InterPro" id="IPR013736">
    <property type="entry name" value="Xaa-Pro_dipept_C"/>
</dbReference>
<keyword evidence="2" id="KW-0813">Transport</keyword>
<keyword evidence="6" id="KW-1133">Transmembrane helix</keyword>
<dbReference type="Pfam" id="PF02129">
    <property type="entry name" value="Peptidase_S15"/>
    <property type="match status" value="1"/>
</dbReference>
<dbReference type="PANTHER" id="PTHR43335">
    <property type="entry name" value="ABC TRANSPORTER, ATP-BINDING PROTEIN"/>
    <property type="match status" value="1"/>
</dbReference>
<keyword evidence="6" id="KW-0472">Membrane</keyword>
<dbReference type="PANTHER" id="PTHR43335:SF4">
    <property type="entry name" value="ABC TRANSPORTER, ATP-BINDING PROTEIN"/>
    <property type="match status" value="1"/>
</dbReference>
<dbReference type="GO" id="GO:0016887">
    <property type="term" value="F:ATP hydrolysis activity"/>
    <property type="evidence" value="ECO:0007669"/>
    <property type="project" value="InterPro"/>
</dbReference>
<evidence type="ECO:0000256" key="5">
    <source>
        <dbReference type="ARBA" id="ARBA00022840"/>
    </source>
</evidence>
<reference evidence="8" key="1">
    <citation type="submission" date="2020-05" db="EMBL/GenBank/DDBJ databases">
        <authorList>
            <person name="Chiriac C."/>
            <person name="Salcher M."/>
            <person name="Ghai R."/>
            <person name="Kavagutti S V."/>
        </authorList>
    </citation>
    <scope>NUCLEOTIDE SEQUENCE</scope>
</reference>
<dbReference type="SUPFAM" id="SSF52540">
    <property type="entry name" value="P-loop containing nucleoside triphosphate hydrolases"/>
    <property type="match status" value="1"/>
</dbReference>
<dbReference type="SMART" id="SM00382">
    <property type="entry name" value="AAA"/>
    <property type="match status" value="1"/>
</dbReference>
<keyword evidence="3" id="KW-0547">Nucleotide-binding</keyword>
<comment type="similarity">
    <text evidence="1">Belongs to the ABC transporter superfamily.</text>
</comment>
<dbReference type="InterPro" id="IPR003593">
    <property type="entry name" value="AAA+_ATPase"/>
</dbReference>
<dbReference type="AlphaFoldDB" id="A0A6J6TIC2"/>
<dbReference type="Gene3D" id="3.40.50.300">
    <property type="entry name" value="P-loop containing nucleotide triphosphate hydrolases"/>
    <property type="match status" value="1"/>
</dbReference>
<dbReference type="PROSITE" id="PS50893">
    <property type="entry name" value="ABC_TRANSPORTER_2"/>
    <property type="match status" value="1"/>
</dbReference>
<dbReference type="InterPro" id="IPR000383">
    <property type="entry name" value="Xaa-Pro-like_dom"/>
</dbReference>
<evidence type="ECO:0000256" key="4">
    <source>
        <dbReference type="ARBA" id="ARBA00022801"/>
    </source>
</evidence>
<feature type="domain" description="ABC transporter" evidence="7">
    <location>
        <begin position="587"/>
        <end position="815"/>
    </location>
</feature>
<dbReference type="Pfam" id="PF08530">
    <property type="entry name" value="PepX_C"/>
    <property type="match status" value="1"/>
</dbReference>
<sequence>MLRRRSRLTAAAVSGALVAAIALAPTGSASTSEGAEIPGGPTSSSDAAPVRLDTAIFMPDQTPAPAVLLAHGFGGSKESLADQAQQLADRGYVVLTYSARGFGRSSGQISVNSPDFEVADASALVDYLGTRADVVQDAPGDPRVGVAGGSYGGALSLLLGGTDQRVDAIAADITWNDLESSLFGQSILGNPVALGAFKKLWTGWFFSVGLLDPVNGVTECGRFSPEWCAAYIDATAYGRVSPASQQLMRASSPVSVTDEITAPTFLSAGQADSLFPIAQANATAEQIRAAHPQTPVKMVWQGGGHDGGIDESDRIQGLMADWFDTYLAGGASSNTSFEVTLGGGAISTEDSSADPVVLQASAYPGINGSSRQEVPLAGPPQRVLSPSGGTPAAITVLPGLGGSLGSLIAMPLPGQSAMFESKPLDAPLTIIGATAASLRLSSTVPVDDVVLFASLRVVSESGRESFPQGLVAPIRLDQLGTEPVDITINLPAIVTTANAGDRLRLVVSTTDSAYRLPERPALYDIALAAPDLAVPLVDMVQVRSGAAAYWWLLGTLPIIALIVALLAWKRPRLAGDGQRPDLDAVPLAIEGLGKVYKGGYRAVDDVSFTVPQGVVLGLLGPNGAGKTTTMRMMMGLIKPTEGELFVFGQRVGAGSPVLARVGALVEGAGFLPHLSGRENLDLYWRAAGRGDEESYLDEVLEIADLGTAIDRKVRAYSQGMRQRLGIAQAMLGKPDLLVLDEPTNGLDPPQIRAMRDVLHEYVEGGRTVIISSHMLSEVEQTCTDVVVMHRGRLVATGTVADLLSGRTGQRLEDVFLEIVGSDLTVGQS</sequence>
<dbReference type="GO" id="GO:0005524">
    <property type="term" value="F:ATP binding"/>
    <property type="evidence" value="ECO:0007669"/>
    <property type="project" value="UniProtKB-KW"/>
</dbReference>
<evidence type="ECO:0000256" key="1">
    <source>
        <dbReference type="ARBA" id="ARBA00005417"/>
    </source>
</evidence>
<accession>A0A6J6TIC2</accession>
<proteinExistence type="inferred from homology"/>
<keyword evidence="4" id="KW-0378">Hydrolase</keyword>